<sequence length="169" mass="19506">MVNLLKGGDSVFYPFHGTGTIESTEYMREREYFKIFFPYKKLHVFVPSQSENQNGLRPIISLEQLEQVKLDFYDNGVPLPSSVSERSKVLDSKMKLGTTLEISQIIRDLMHFHTTDGRLSQSDKKVYKNAEEFLIGEIQEIKNISYDQASSDVKSLVENRFKIDAPSFR</sequence>
<dbReference type="AlphaFoldDB" id="A0A268H9H3"/>
<dbReference type="InterPro" id="IPR003711">
    <property type="entry name" value="CarD-like/TRCF_RID"/>
</dbReference>
<dbReference type="EMBL" id="NPBH01000074">
    <property type="protein sequence ID" value="PAE06504.1"/>
    <property type="molecule type" value="Genomic_DNA"/>
</dbReference>
<dbReference type="SMART" id="SM01058">
    <property type="entry name" value="CarD_TRCF"/>
    <property type="match status" value="1"/>
</dbReference>
<name>A0A268H9H3_9BACI</name>
<dbReference type="InterPro" id="IPR048792">
    <property type="entry name" value="CarD_C"/>
</dbReference>
<dbReference type="Gene3D" id="2.40.10.170">
    <property type="match status" value="1"/>
</dbReference>
<proteinExistence type="predicted"/>
<evidence type="ECO:0000313" key="3">
    <source>
        <dbReference type="Proteomes" id="UP000216475"/>
    </source>
</evidence>
<accession>A0A268H9H3</accession>
<comment type="caution">
    <text evidence="2">The sequence shown here is derived from an EMBL/GenBank/DDBJ whole genome shotgun (WGS) entry which is preliminary data.</text>
</comment>
<evidence type="ECO:0000259" key="1">
    <source>
        <dbReference type="SMART" id="SM01058"/>
    </source>
</evidence>
<dbReference type="PANTHER" id="PTHR38447">
    <property type="entry name" value="TRANSCRIPTION FACTOR YDEB-RELATED"/>
    <property type="match status" value="1"/>
</dbReference>
<dbReference type="InterPro" id="IPR052531">
    <property type="entry name" value="CarD-like_regulator"/>
</dbReference>
<dbReference type="Gene3D" id="1.20.58.1290">
    <property type="entry name" value="CarD-like, C-terminal domain"/>
    <property type="match status" value="1"/>
</dbReference>
<dbReference type="PANTHER" id="PTHR38447:SF1">
    <property type="entry name" value="RNA POLYMERASE-BINDING TRANSCRIPTION FACTOR CARD"/>
    <property type="match status" value="1"/>
</dbReference>
<evidence type="ECO:0000313" key="2">
    <source>
        <dbReference type="EMBL" id="PAE06504.1"/>
    </source>
</evidence>
<dbReference type="Pfam" id="PF21095">
    <property type="entry name" value="CarD_C"/>
    <property type="match status" value="1"/>
</dbReference>
<gene>
    <name evidence="2" type="ORF">CHI12_15490</name>
</gene>
<dbReference type="GO" id="GO:0009303">
    <property type="term" value="P:rRNA transcription"/>
    <property type="evidence" value="ECO:0007669"/>
    <property type="project" value="TreeGrafter"/>
</dbReference>
<organism evidence="2 3">
    <name type="scientific">Terribacillus saccharophilus</name>
    <dbReference type="NCBI Taxonomy" id="361277"/>
    <lineage>
        <taxon>Bacteria</taxon>
        <taxon>Bacillati</taxon>
        <taxon>Bacillota</taxon>
        <taxon>Bacilli</taxon>
        <taxon>Bacillales</taxon>
        <taxon>Bacillaceae</taxon>
        <taxon>Terribacillus</taxon>
    </lineage>
</organism>
<dbReference type="SUPFAM" id="SSF141259">
    <property type="entry name" value="CarD-like"/>
    <property type="match status" value="1"/>
</dbReference>
<feature type="domain" description="CarD-like/TRCF RNAP-interacting" evidence="1">
    <location>
        <begin position="4"/>
        <end position="110"/>
    </location>
</feature>
<reference evidence="2 3" key="1">
    <citation type="submission" date="2017-07" db="EMBL/GenBank/DDBJ databases">
        <title>Isolation and whole genome analysis of endospore-forming bacteria from heroin.</title>
        <authorList>
            <person name="Kalinowski J."/>
            <person name="Ahrens B."/>
            <person name="Al-Dilaimi A."/>
            <person name="Winkler A."/>
            <person name="Wibberg D."/>
            <person name="Schleenbecker U."/>
            <person name="Ruckert C."/>
            <person name="Wolfel R."/>
            <person name="Grass G."/>
        </authorList>
    </citation>
    <scope>NUCLEOTIDE SEQUENCE [LARGE SCALE GENOMIC DNA]</scope>
    <source>
        <strain evidence="2 3">7509</strain>
    </source>
</reference>
<dbReference type="Pfam" id="PF02559">
    <property type="entry name" value="CarD_TRCF_RID"/>
    <property type="match status" value="1"/>
</dbReference>
<dbReference type="InterPro" id="IPR042215">
    <property type="entry name" value="CarD-like_C"/>
</dbReference>
<dbReference type="InterPro" id="IPR036101">
    <property type="entry name" value="CarD-like/TRCF_RID_sf"/>
</dbReference>
<protein>
    <recommendedName>
        <fullName evidence="1">CarD-like/TRCF RNAP-interacting domain-containing protein</fullName>
    </recommendedName>
</protein>
<dbReference type="Proteomes" id="UP000216475">
    <property type="component" value="Unassembled WGS sequence"/>
</dbReference>